<dbReference type="RefSeq" id="WP_393177239.1">
    <property type="nucleotide sequence ID" value="NZ_JBICRM010000061.1"/>
</dbReference>
<dbReference type="InterPro" id="IPR002925">
    <property type="entry name" value="Dienelactn_hydro"/>
</dbReference>
<dbReference type="EMBL" id="JBICRM010000061">
    <property type="protein sequence ID" value="MFG1710941.1"/>
    <property type="molecule type" value="Genomic_DNA"/>
</dbReference>
<keyword evidence="2" id="KW-0378">Hydrolase</keyword>
<evidence type="ECO:0000259" key="1">
    <source>
        <dbReference type="Pfam" id="PF01738"/>
    </source>
</evidence>
<accession>A0ABW7AU65</accession>
<keyword evidence="3" id="KW-1185">Reference proteome</keyword>
<dbReference type="Gene3D" id="1.10.10.800">
    <property type="match status" value="1"/>
</dbReference>
<reference evidence="2 3" key="1">
    <citation type="submission" date="2024-10" db="EMBL/GenBank/DDBJ databases">
        <authorList>
            <person name="Topkara A.R."/>
            <person name="Saygin H."/>
        </authorList>
    </citation>
    <scope>NUCLEOTIDE SEQUENCE [LARGE SCALE GENOMIC DNA]</scope>
    <source>
        <strain evidence="2 3">M3C6</strain>
    </source>
</reference>
<evidence type="ECO:0000313" key="3">
    <source>
        <dbReference type="Proteomes" id="UP001603978"/>
    </source>
</evidence>
<dbReference type="GO" id="GO:0016787">
    <property type="term" value="F:hydrolase activity"/>
    <property type="evidence" value="ECO:0007669"/>
    <property type="project" value="UniProtKB-KW"/>
</dbReference>
<dbReference type="SUPFAM" id="SSF53474">
    <property type="entry name" value="alpha/beta-Hydrolases"/>
    <property type="match status" value="1"/>
</dbReference>
<comment type="caution">
    <text evidence="2">The sequence shown here is derived from an EMBL/GenBank/DDBJ whole genome shotgun (WGS) entry which is preliminary data.</text>
</comment>
<gene>
    <name evidence="2" type="ORF">ACFLIM_48055</name>
</gene>
<protein>
    <submittedName>
        <fullName evidence="2">Alpha/beta hydrolase</fullName>
    </submittedName>
</protein>
<dbReference type="Proteomes" id="UP001603978">
    <property type="component" value="Unassembled WGS sequence"/>
</dbReference>
<organism evidence="2 3">
    <name type="scientific">Nonomuraea marmarensis</name>
    <dbReference type="NCBI Taxonomy" id="3351344"/>
    <lineage>
        <taxon>Bacteria</taxon>
        <taxon>Bacillati</taxon>
        <taxon>Actinomycetota</taxon>
        <taxon>Actinomycetes</taxon>
        <taxon>Streptosporangiales</taxon>
        <taxon>Streptosporangiaceae</taxon>
        <taxon>Nonomuraea</taxon>
    </lineage>
</organism>
<sequence>MTSENQAIAGLGERVTYDSHGEMIVGRLFPAAFGDGQAPGVAILGPMTFQKEQLPVQYARRLAQYGFTALIFDPRYRGESGGEPRCYENPTAKVEDLNAAVRLLAGRADVDPSRLAVLGACMGSSSAICAAVDNPLVKVVATVAGHYRDHATDVAWLGGEEAVAERLARGREAKEKYDATGEVEYVPGVDFARTDVGMPGEPVWSWYQLWADQGLWENRYAVMSDAALLPFEGISAAARLTKPYLMIHSDESAFPDAARRHFAVVPTHDKYLQWEAQTRHLQFYDDPPVIDRAVFAIADWFSRHLGPGESLRS</sequence>
<dbReference type="InterPro" id="IPR029058">
    <property type="entry name" value="AB_hydrolase_fold"/>
</dbReference>
<evidence type="ECO:0000313" key="2">
    <source>
        <dbReference type="EMBL" id="MFG1710941.1"/>
    </source>
</evidence>
<proteinExistence type="predicted"/>
<dbReference type="InterPro" id="IPR051411">
    <property type="entry name" value="Polyketide_trans_af380"/>
</dbReference>
<feature type="domain" description="Dienelactone hydrolase" evidence="1">
    <location>
        <begin position="58"/>
        <end position="144"/>
    </location>
</feature>
<dbReference type="Pfam" id="PF01738">
    <property type="entry name" value="DLH"/>
    <property type="match status" value="1"/>
</dbReference>
<dbReference type="PANTHER" id="PTHR47751:SF1">
    <property type="entry name" value="SUPERFAMILY HYDROLASE, PUTATIVE (AFU_ORTHOLOGUE AFUA_2G16580)-RELATED"/>
    <property type="match status" value="1"/>
</dbReference>
<dbReference type="Gene3D" id="3.40.50.1820">
    <property type="entry name" value="alpha/beta hydrolase"/>
    <property type="match status" value="1"/>
</dbReference>
<name>A0ABW7AU65_9ACTN</name>
<dbReference type="PANTHER" id="PTHR47751">
    <property type="entry name" value="SUPERFAMILY HYDROLASE, PUTATIVE (AFU_ORTHOLOGUE AFUA_2G16580)-RELATED"/>
    <property type="match status" value="1"/>
</dbReference>